<dbReference type="EMBL" id="OU594946">
    <property type="protein sequence ID" value="CAG9290730.1"/>
    <property type="molecule type" value="Genomic_DNA"/>
</dbReference>
<reference evidence="1" key="1">
    <citation type="submission" date="2022-02" db="EMBL/GenBank/DDBJ databases">
        <authorList>
            <person name="Giguere J D."/>
        </authorList>
    </citation>
    <scope>NUCLEOTIDE SEQUENCE</scope>
    <source>
        <strain evidence="1">CCAP 1055/1</strain>
    </source>
</reference>
<dbReference type="SUPFAM" id="SSF53448">
    <property type="entry name" value="Nucleotide-diphospho-sugar transferases"/>
    <property type="match status" value="1"/>
</dbReference>
<evidence type="ECO:0008006" key="2">
    <source>
        <dbReference type="Google" id="ProtNLM"/>
    </source>
</evidence>
<gene>
    <name evidence="1" type="ORF">PTTT1_LOCUS45719</name>
</gene>
<name>A0A8J9TDS8_PHATR</name>
<proteinExistence type="predicted"/>
<evidence type="ECO:0000313" key="1">
    <source>
        <dbReference type="EMBL" id="CAG9290730.1"/>
    </source>
</evidence>
<dbReference type="Gene3D" id="3.90.550.10">
    <property type="entry name" value="Spore Coat Polysaccharide Biosynthesis Protein SpsA, Chain A"/>
    <property type="match status" value="1"/>
</dbReference>
<dbReference type="Proteomes" id="UP000836788">
    <property type="component" value="Chromosome 5"/>
</dbReference>
<protein>
    <recommendedName>
        <fullName evidence="2">Nucleotide-diphospho-sugar transferase domain-containing protein</fullName>
    </recommendedName>
</protein>
<dbReference type="InterPro" id="IPR029044">
    <property type="entry name" value="Nucleotide-diphossugar_trans"/>
</dbReference>
<accession>A0A8J9TDS8</accession>
<sequence>MKRLPAKQSFCCLVLLVLMTSQYIVFHFHYVRSTPAVISEFQTREGKTRISSNLHQEPFDRLSFLTWEMHQGSQKIHQIGRRPRLLIAQTVSNFYTPLLVAGQPVNQAYARAYGHDYVVARGIYLVDERRNETQMIAPDSRAAYNKIALLSYALREGKYDKLLVLDSDAIIRDFEVDFATYGYDPDILLFAQSVGSGNPTNYWDVNNGVTLWNLRHDSFVSIWFEWYRRSVEKVYRGFRDEDQSVLHEVLKEMPDESRPVRGVNYFCCVLGSLIQHFPRTNHRVFTVMADSRLQSLKAAANATFVHYAALINQTATED</sequence>
<organism evidence="1">
    <name type="scientific">Phaeodactylum tricornutum</name>
    <name type="common">Diatom</name>
    <dbReference type="NCBI Taxonomy" id="2850"/>
    <lineage>
        <taxon>Eukaryota</taxon>
        <taxon>Sar</taxon>
        <taxon>Stramenopiles</taxon>
        <taxon>Ochrophyta</taxon>
        <taxon>Bacillariophyta</taxon>
        <taxon>Bacillariophyceae</taxon>
        <taxon>Bacillariophycidae</taxon>
        <taxon>Naviculales</taxon>
        <taxon>Phaeodactylaceae</taxon>
        <taxon>Phaeodactylum</taxon>
    </lineage>
</organism>
<dbReference type="AlphaFoldDB" id="A0A8J9TDS8"/>